<reference evidence="1" key="1">
    <citation type="submission" date="2022-05" db="EMBL/GenBank/DDBJ databases">
        <authorList>
            <person name="Colautti A."/>
            <person name="Iacumin L."/>
        </authorList>
    </citation>
    <scope>NUCLEOTIDE SEQUENCE</scope>
    <source>
        <strain evidence="1">SK 55</strain>
    </source>
</reference>
<dbReference type="Proteomes" id="UP001152173">
    <property type="component" value="Unassembled WGS sequence"/>
</dbReference>
<gene>
    <name evidence="1" type="ORF">M9R32_12045</name>
</gene>
<evidence type="ECO:0000313" key="1">
    <source>
        <dbReference type="EMBL" id="MCZ8537917.1"/>
    </source>
</evidence>
<protein>
    <recommendedName>
        <fullName evidence="3">Phenylalanyl-tRNA synthetase subunit beta</fullName>
    </recommendedName>
</protein>
<evidence type="ECO:0000313" key="2">
    <source>
        <dbReference type="Proteomes" id="UP001152173"/>
    </source>
</evidence>
<name>A0A9X3RET5_9BACL</name>
<dbReference type="EMBL" id="JAMKBJ010000010">
    <property type="protein sequence ID" value="MCZ8537917.1"/>
    <property type="molecule type" value="Genomic_DNA"/>
</dbReference>
<accession>A0A9X3RET5</accession>
<proteinExistence type="predicted"/>
<keyword evidence="2" id="KW-1185">Reference proteome</keyword>
<evidence type="ECO:0008006" key="3">
    <source>
        <dbReference type="Google" id="ProtNLM"/>
    </source>
</evidence>
<sequence length="137" mass="15242">MKKFLVAVLILGLAGYGLYYFGTNVASEKVVDSVSKELEDSGQMNEVKSYIENDPELKAMMKEAESADESTLPFKTKGEATRVLVKKVGVTKLQDLQAKVRNGTASKEEVLQALNEDLTEEEMLALKVIAYKEIYKK</sequence>
<organism evidence="1 2">
    <name type="scientific">Paenisporosarcina quisquiliarum</name>
    <dbReference type="NCBI Taxonomy" id="365346"/>
    <lineage>
        <taxon>Bacteria</taxon>
        <taxon>Bacillati</taxon>
        <taxon>Bacillota</taxon>
        <taxon>Bacilli</taxon>
        <taxon>Bacillales</taxon>
        <taxon>Caryophanaceae</taxon>
        <taxon>Paenisporosarcina</taxon>
    </lineage>
</organism>
<dbReference type="AlphaFoldDB" id="A0A9X3RET5"/>
<dbReference type="RefSeq" id="WP_269926985.1">
    <property type="nucleotide sequence ID" value="NZ_JAMKBJ010000010.1"/>
</dbReference>
<comment type="caution">
    <text evidence="1">The sequence shown here is derived from an EMBL/GenBank/DDBJ whole genome shotgun (WGS) entry which is preliminary data.</text>
</comment>